<sequence>MRCVPKINGVYWLCLALASLFGANAGDFLAGGLGLGPLGGLAVLAAGLVGVFLGERLLKQTGALSFWAAIALIGAAAANVADAFHEAGVRFATSVPVACLLLAFMVIAWRSRAPSPEEQGFIPVTGYYWLTMLVAGVLGTVAGDAASYPLGFGNFGAMVAFAIPLTFLLAIGRHGLYTDLGFYWLAVVFIRAAGTAAGDLLTHGLHGIALCTALSGIAFAAFAVVAYELRKGNKRRQVRAVGEGMP</sequence>
<dbReference type="Pfam" id="PF03988">
    <property type="entry name" value="DUF347"/>
    <property type="match status" value="2"/>
</dbReference>
<dbReference type="InterPro" id="IPR007136">
    <property type="entry name" value="DUF347"/>
</dbReference>
<feature type="transmembrane region" description="Helical" evidence="1">
    <location>
        <begin position="61"/>
        <end position="81"/>
    </location>
</feature>
<feature type="transmembrane region" description="Helical" evidence="1">
    <location>
        <begin position="182"/>
        <end position="201"/>
    </location>
</feature>
<feature type="transmembrane region" description="Helical" evidence="1">
    <location>
        <begin position="35"/>
        <end position="54"/>
    </location>
</feature>
<keyword evidence="1" id="KW-0472">Membrane</keyword>
<evidence type="ECO:0000256" key="1">
    <source>
        <dbReference type="SAM" id="Phobius"/>
    </source>
</evidence>
<gene>
    <name evidence="2" type="ORF">KL86PLE_90448</name>
</gene>
<feature type="transmembrane region" description="Helical" evidence="1">
    <location>
        <begin position="148"/>
        <end position="170"/>
    </location>
</feature>
<evidence type="ECO:0000313" key="2">
    <source>
        <dbReference type="EMBL" id="SCM79504.1"/>
    </source>
</evidence>
<keyword evidence="1" id="KW-0812">Transmembrane</keyword>
<keyword evidence="1" id="KW-1133">Transmembrane helix</keyword>
<reference evidence="2" key="1">
    <citation type="submission" date="2016-08" db="EMBL/GenBank/DDBJ databases">
        <authorList>
            <person name="Seilhamer J.J."/>
        </authorList>
    </citation>
    <scope>NUCLEOTIDE SEQUENCE</scope>
    <source>
        <strain evidence="2">86</strain>
    </source>
</reference>
<name>A0A212LPL4_9HYPH</name>
<dbReference type="AlphaFoldDB" id="A0A212LPL4"/>
<dbReference type="EMBL" id="FMJD01000013">
    <property type="protein sequence ID" value="SCM79504.1"/>
    <property type="molecule type" value="Genomic_DNA"/>
</dbReference>
<organism evidence="2">
    <name type="scientific">uncultured Pleomorphomonas sp</name>
    <dbReference type="NCBI Taxonomy" id="442121"/>
    <lineage>
        <taxon>Bacteria</taxon>
        <taxon>Pseudomonadati</taxon>
        <taxon>Pseudomonadota</taxon>
        <taxon>Alphaproteobacteria</taxon>
        <taxon>Hyphomicrobiales</taxon>
        <taxon>Pleomorphomonadaceae</taxon>
        <taxon>Pleomorphomonas</taxon>
        <taxon>environmental samples</taxon>
    </lineage>
</organism>
<accession>A0A212LPL4</accession>
<proteinExistence type="predicted"/>
<feature type="transmembrane region" description="Helical" evidence="1">
    <location>
        <begin position="207"/>
        <end position="229"/>
    </location>
</feature>
<protein>
    <submittedName>
        <fullName evidence="2">Uncharacterized protein</fullName>
    </submittedName>
</protein>
<feature type="transmembrane region" description="Helical" evidence="1">
    <location>
        <begin position="121"/>
        <end position="142"/>
    </location>
</feature>
<dbReference type="RefSeq" id="WP_288198586.1">
    <property type="nucleotide sequence ID" value="NZ_LT608334.1"/>
</dbReference>
<feature type="transmembrane region" description="Helical" evidence="1">
    <location>
        <begin position="87"/>
        <end position="109"/>
    </location>
</feature>